<dbReference type="OrthoDB" id="276546at2759"/>
<keyword evidence="3" id="KW-0285">Flavoprotein</keyword>
<dbReference type="AlphaFoldDB" id="A0A9P8T363"/>
<dbReference type="CDD" id="cd02933">
    <property type="entry name" value="OYE_like_FMN"/>
    <property type="match status" value="1"/>
</dbReference>
<comment type="caution">
    <text evidence="8">The sequence shown here is derived from an EMBL/GenBank/DDBJ whole genome shotgun (WGS) entry which is preliminary data.</text>
</comment>
<dbReference type="GO" id="GO:0003959">
    <property type="term" value="F:NADPH dehydrogenase activity"/>
    <property type="evidence" value="ECO:0007669"/>
    <property type="project" value="TreeGrafter"/>
</dbReference>
<dbReference type="RefSeq" id="XP_046060016.1">
    <property type="nucleotide sequence ID" value="XM_046206229.1"/>
</dbReference>
<evidence type="ECO:0000313" key="8">
    <source>
        <dbReference type="EMBL" id="KAH3663680.1"/>
    </source>
</evidence>
<keyword evidence="9" id="KW-1185">Reference proteome</keyword>
<dbReference type="GO" id="GO:0042562">
    <property type="term" value="F:hormone binding"/>
    <property type="evidence" value="ECO:0007669"/>
    <property type="project" value="UniProtKB-ARBA"/>
</dbReference>
<evidence type="ECO:0000313" key="9">
    <source>
        <dbReference type="Proteomes" id="UP000769157"/>
    </source>
</evidence>
<organism evidence="8 9">
    <name type="scientific">Ogataea philodendri</name>
    <dbReference type="NCBI Taxonomy" id="1378263"/>
    <lineage>
        <taxon>Eukaryota</taxon>
        <taxon>Fungi</taxon>
        <taxon>Dikarya</taxon>
        <taxon>Ascomycota</taxon>
        <taxon>Saccharomycotina</taxon>
        <taxon>Pichiomycetes</taxon>
        <taxon>Pichiales</taxon>
        <taxon>Pichiaceae</taxon>
        <taxon>Ogataea</taxon>
    </lineage>
</organism>
<dbReference type="SUPFAM" id="SSF51395">
    <property type="entry name" value="FMN-linked oxidoreductases"/>
    <property type="match status" value="1"/>
</dbReference>
<evidence type="ECO:0000256" key="3">
    <source>
        <dbReference type="ARBA" id="ARBA00022643"/>
    </source>
</evidence>
<dbReference type="Proteomes" id="UP000769157">
    <property type="component" value="Unassembled WGS sequence"/>
</dbReference>
<evidence type="ECO:0000256" key="5">
    <source>
        <dbReference type="ARBA" id="ARBA00067604"/>
    </source>
</evidence>
<name>A0A9P8T363_9ASCO</name>
<evidence type="ECO:0000256" key="4">
    <source>
        <dbReference type="ARBA" id="ARBA00056646"/>
    </source>
</evidence>
<proteinExistence type="inferred from homology"/>
<dbReference type="InterPro" id="IPR013785">
    <property type="entry name" value="Aldolase_TIM"/>
</dbReference>
<evidence type="ECO:0000256" key="1">
    <source>
        <dbReference type="ARBA" id="ARBA00001917"/>
    </source>
</evidence>
<evidence type="ECO:0000256" key="2">
    <source>
        <dbReference type="ARBA" id="ARBA00005979"/>
    </source>
</evidence>
<dbReference type="InterPro" id="IPR045247">
    <property type="entry name" value="Oye-like"/>
</dbReference>
<reference evidence="8" key="2">
    <citation type="submission" date="2021-01" db="EMBL/GenBank/DDBJ databases">
        <authorList>
            <person name="Schikora-Tamarit M.A."/>
        </authorList>
    </citation>
    <scope>NUCLEOTIDE SEQUENCE</scope>
    <source>
        <strain evidence="8">CBS6075</strain>
    </source>
</reference>
<feature type="domain" description="NADH:flavin oxidoreductase/NADH oxidase N-terminal" evidence="7">
    <location>
        <begin position="11"/>
        <end position="360"/>
    </location>
</feature>
<evidence type="ECO:0000259" key="7">
    <source>
        <dbReference type="Pfam" id="PF00724"/>
    </source>
</evidence>
<comment type="similarity">
    <text evidence="2">Belongs to the NADH:flavin oxidoreductase/NADH oxidase family.</text>
</comment>
<dbReference type="GO" id="GO:0010181">
    <property type="term" value="F:FMN binding"/>
    <property type="evidence" value="ECO:0007669"/>
    <property type="project" value="InterPro"/>
</dbReference>
<dbReference type="EMBL" id="JAEUBE010000366">
    <property type="protein sequence ID" value="KAH3663680.1"/>
    <property type="molecule type" value="Genomic_DNA"/>
</dbReference>
<evidence type="ECO:0000256" key="6">
    <source>
        <dbReference type="ARBA" id="ARBA00075326"/>
    </source>
</evidence>
<dbReference type="Gene3D" id="3.20.20.70">
    <property type="entry name" value="Aldolase class I"/>
    <property type="match status" value="1"/>
</dbReference>
<comment type="function">
    <text evidence="4">Oxidoreductase that binds mammalian estrogens with high affinity.</text>
</comment>
<dbReference type="PANTHER" id="PTHR22893">
    <property type="entry name" value="NADH OXIDOREDUCTASE-RELATED"/>
    <property type="match status" value="1"/>
</dbReference>
<dbReference type="GeneID" id="70237045"/>
<gene>
    <name evidence="8" type="ORF">OGAPHI_005081</name>
</gene>
<dbReference type="InterPro" id="IPR001155">
    <property type="entry name" value="OxRdtase_FMN_N"/>
</dbReference>
<comment type="cofactor">
    <cofactor evidence="1">
        <name>FMN</name>
        <dbReference type="ChEBI" id="CHEBI:58210"/>
    </cofactor>
</comment>
<sequence>MTVIPPLKDTKLFKPIKVGNVELKNRLVHAPTTRYRASDAHVPTDSLLTYYKLRAENNGGLLISEATFGDDTFGLYNNIPEIKTPAQVEGWRQVIEAVHKEGSFFTIQLWNLGRAADPKVNKERGLPFVAPSALYFDEESEKAAKEAGNEVRALTIPEIEAYVKEYGEAAKRVIYEAKADFVELHGAHGYLLDQFNQPEANERTDKYGGSIENRARFLLESIDAAIDAVGAEHVGVRLSPYAKFQGTKGVDSKTHPIAFFGYVLSELEKRANEGKRLAYVSVVEPRVSGNADSKDTREFNTSWIREVWKGVLIRSGAYLNENYKFLQHDIEADDQLLIGVSRYYTSNPDLAERLRNGWELNKYERPLFYKVLSNVGYITYPKHGEEASKYKHLESVQPKPLA</sequence>
<dbReference type="Pfam" id="PF00724">
    <property type="entry name" value="Oxidored_FMN"/>
    <property type="match status" value="1"/>
</dbReference>
<protein>
    <recommendedName>
        <fullName evidence="5">Probable NADPH dehydrogenase</fullName>
    </recommendedName>
    <alternativeName>
        <fullName evidence="6">Estrogen-binding protein</fullName>
    </alternativeName>
</protein>
<accession>A0A9P8T363</accession>
<reference evidence="8" key="1">
    <citation type="journal article" date="2021" name="Open Biol.">
        <title>Shared evolutionary footprints suggest mitochondrial oxidative damage underlies multiple complex I losses in fungi.</title>
        <authorList>
            <person name="Schikora-Tamarit M.A."/>
            <person name="Marcet-Houben M."/>
            <person name="Nosek J."/>
            <person name="Gabaldon T."/>
        </authorList>
    </citation>
    <scope>NUCLEOTIDE SEQUENCE</scope>
    <source>
        <strain evidence="8">CBS6075</strain>
    </source>
</reference>
<dbReference type="PANTHER" id="PTHR22893:SF91">
    <property type="entry name" value="NADPH DEHYDROGENASE 2-RELATED"/>
    <property type="match status" value="1"/>
</dbReference>
<dbReference type="FunFam" id="3.20.20.70:FF:000138">
    <property type="entry name" value="NADPH dehydrogenase 1"/>
    <property type="match status" value="1"/>
</dbReference>
<keyword evidence="3" id="KW-0288">FMN</keyword>